<feature type="compositionally biased region" description="Basic and acidic residues" evidence="1">
    <location>
        <begin position="65"/>
        <end position="94"/>
    </location>
</feature>
<organism evidence="2 3">
    <name type="scientific">Exophiala mesophila</name>
    <name type="common">Black yeast-like fungus</name>
    <dbReference type="NCBI Taxonomy" id="212818"/>
    <lineage>
        <taxon>Eukaryota</taxon>
        <taxon>Fungi</taxon>
        <taxon>Dikarya</taxon>
        <taxon>Ascomycota</taxon>
        <taxon>Pezizomycotina</taxon>
        <taxon>Eurotiomycetes</taxon>
        <taxon>Chaetothyriomycetidae</taxon>
        <taxon>Chaetothyriales</taxon>
        <taxon>Herpotrichiellaceae</taxon>
        <taxon>Exophiala</taxon>
    </lineage>
</organism>
<proteinExistence type="predicted"/>
<evidence type="ECO:0000313" key="3">
    <source>
        <dbReference type="Proteomes" id="UP000054302"/>
    </source>
</evidence>
<reference evidence="2 3" key="1">
    <citation type="submission" date="2015-01" db="EMBL/GenBank/DDBJ databases">
        <title>The Genome Sequence of Exophiala mesophila CBS40295.</title>
        <authorList>
            <consortium name="The Broad Institute Genomics Platform"/>
            <person name="Cuomo C."/>
            <person name="de Hoog S."/>
            <person name="Gorbushina A."/>
            <person name="Stielow B."/>
            <person name="Teixiera M."/>
            <person name="Abouelleil A."/>
            <person name="Chapman S.B."/>
            <person name="Priest M."/>
            <person name="Young S.K."/>
            <person name="Wortman J."/>
            <person name="Nusbaum C."/>
            <person name="Birren B."/>
        </authorList>
    </citation>
    <scope>NUCLEOTIDE SEQUENCE [LARGE SCALE GENOMIC DNA]</scope>
    <source>
        <strain evidence="2 3">CBS 40295</strain>
    </source>
</reference>
<dbReference type="OrthoDB" id="4140212at2759"/>
<dbReference type="EMBL" id="KN847520">
    <property type="protein sequence ID" value="KIV97402.1"/>
    <property type="molecule type" value="Genomic_DNA"/>
</dbReference>
<protein>
    <submittedName>
        <fullName evidence="2">Uncharacterized protein</fullName>
    </submittedName>
</protein>
<sequence length="108" mass="12189">MASIILGAGFLIHHIHDKKQAKRERKRLAYENRYRELEQEYASQKGKTPSGISDHDLAQTSTRPDQNEKSNESLARKSTDSGREDLDADPVKWVDDVIRAQKTGGSLP</sequence>
<feature type="region of interest" description="Disordered" evidence="1">
    <location>
        <begin position="38"/>
        <end position="94"/>
    </location>
</feature>
<gene>
    <name evidence="2" type="ORF">PV10_01157</name>
</gene>
<dbReference type="RefSeq" id="XP_016228976.1">
    <property type="nucleotide sequence ID" value="XM_016365327.1"/>
</dbReference>
<dbReference type="HOGENOM" id="CLU_2084605_0_0_1"/>
<dbReference type="Proteomes" id="UP000054302">
    <property type="component" value="Unassembled WGS sequence"/>
</dbReference>
<keyword evidence="3" id="KW-1185">Reference proteome</keyword>
<evidence type="ECO:0000313" key="2">
    <source>
        <dbReference type="EMBL" id="KIV97402.1"/>
    </source>
</evidence>
<evidence type="ECO:0000256" key="1">
    <source>
        <dbReference type="SAM" id="MobiDB-lite"/>
    </source>
</evidence>
<dbReference type="GeneID" id="27319002"/>
<dbReference type="VEuPathDB" id="FungiDB:PV10_01157"/>
<feature type="compositionally biased region" description="Polar residues" evidence="1">
    <location>
        <begin position="41"/>
        <end position="51"/>
    </location>
</feature>
<accession>A0A0D1ZS60</accession>
<dbReference type="AlphaFoldDB" id="A0A0D1ZS60"/>
<name>A0A0D1ZS60_EXOME</name>
<dbReference type="OMA" id="AYENRYR"/>